<dbReference type="eggNOG" id="COG0702">
    <property type="taxonomic scope" value="Bacteria"/>
</dbReference>
<evidence type="ECO:0000313" key="3">
    <source>
        <dbReference type="EMBL" id="EFG05164.1"/>
    </source>
</evidence>
<dbReference type="InterPro" id="IPR016040">
    <property type="entry name" value="NAD(P)-bd_dom"/>
</dbReference>
<keyword evidence="4" id="KW-1185">Reference proteome</keyword>
<dbReference type="Pfam" id="PF13460">
    <property type="entry name" value="NAD_binding_10"/>
    <property type="match status" value="1"/>
</dbReference>
<evidence type="ECO:0000259" key="2">
    <source>
        <dbReference type="Pfam" id="PF13460"/>
    </source>
</evidence>
<feature type="region of interest" description="Disordered" evidence="1">
    <location>
        <begin position="248"/>
        <end position="318"/>
    </location>
</feature>
<feature type="compositionally biased region" description="Low complexity" evidence="1">
    <location>
        <begin position="269"/>
        <end position="279"/>
    </location>
</feature>
<dbReference type="PANTHER" id="PTHR43162">
    <property type="match status" value="1"/>
</dbReference>
<dbReference type="Gene3D" id="3.90.25.10">
    <property type="entry name" value="UDP-galactose 4-epimerase, domain 1"/>
    <property type="match status" value="1"/>
</dbReference>
<proteinExistence type="predicted"/>
<organism evidence="3 4">
    <name type="scientific">Streptomyces clavuligerus</name>
    <dbReference type="NCBI Taxonomy" id="1901"/>
    <lineage>
        <taxon>Bacteria</taxon>
        <taxon>Bacillati</taxon>
        <taxon>Actinomycetota</taxon>
        <taxon>Actinomycetes</taxon>
        <taxon>Kitasatosporales</taxon>
        <taxon>Streptomycetaceae</taxon>
        <taxon>Streptomyces</taxon>
    </lineage>
</organism>
<name>E2Q604_STRCL</name>
<dbReference type="STRING" id="1901.BB341_27300"/>
<dbReference type="KEGG" id="sclf:BB341_27300"/>
<evidence type="ECO:0000256" key="1">
    <source>
        <dbReference type="SAM" id="MobiDB-lite"/>
    </source>
</evidence>
<gene>
    <name evidence="3" type="ORF">SCLAV_0088</name>
</gene>
<dbReference type="Gene3D" id="3.40.50.720">
    <property type="entry name" value="NAD(P)-binding Rossmann-like Domain"/>
    <property type="match status" value="1"/>
</dbReference>
<dbReference type="InterPro" id="IPR036291">
    <property type="entry name" value="NAD(P)-bd_dom_sf"/>
</dbReference>
<dbReference type="EMBL" id="CM000913">
    <property type="protein sequence ID" value="EFG05164.1"/>
    <property type="molecule type" value="Genomic_DNA"/>
</dbReference>
<feature type="domain" description="NAD(P)-binding" evidence="2">
    <location>
        <begin position="7"/>
        <end position="174"/>
    </location>
</feature>
<dbReference type="RefSeq" id="WP_003959254.1">
    <property type="nucleotide sequence ID" value="NZ_CM000913.1"/>
</dbReference>
<accession>E2Q604</accession>
<dbReference type="PANTHER" id="PTHR43162:SF1">
    <property type="entry name" value="PRESTALK A DIFFERENTIATION PROTEIN A"/>
    <property type="match status" value="1"/>
</dbReference>
<dbReference type="SUPFAM" id="SSF51735">
    <property type="entry name" value="NAD(P)-binding Rossmann-fold domains"/>
    <property type="match status" value="1"/>
</dbReference>
<protein>
    <submittedName>
        <fullName evidence="3">Predicted nucleoside-diphosphate sugar epimerase</fullName>
    </submittedName>
</protein>
<reference evidence="3 4" key="1">
    <citation type="journal article" date="2010" name="Genome Biol. Evol.">
        <title>The sequence of a 1.8-mb bacterial linear plasmid reveals a rich evolutionary reservoir of secondary metabolic pathways.</title>
        <authorList>
            <person name="Medema M.H."/>
            <person name="Trefzer A."/>
            <person name="Kovalchuk A."/>
            <person name="van den Berg M."/>
            <person name="Mueller U."/>
            <person name="Heijne W."/>
            <person name="Wu L."/>
            <person name="Alam M.T."/>
            <person name="Ronning C.M."/>
            <person name="Nierman W.C."/>
            <person name="Bovenberg R.A.L."/>
            <person name="Breitling R."/>
            <person name="Takano E."/>
        </authorList>
    </citation>
    <scope>NUCLEOTIDE SEQUENCE [LARGE SCALE GENOMIC DNA]</scope>
    <source>
        <strain evidence="4">ATCC 27064 / DSM 738 / JCM 4710 / NBRC 13307 / NCIMB 12785 / NRRL 3585 / VKM Ac-602</strain>
    </source>
</reference>
<dbReference type="GeneID" id="93733193"/>
<dbReference type="AlphaFoldDB" id="E2Q604"/>
<dbReference type="OrthoDB" id="116343at2"/>
<evidence type="ECO:0000313" key="4">
    <source>
        <dbReference type="Proteomes" id="UP000002357"/>
    </source>
</evidence>
<dbReference type="InterPro" id="IPR051604">
    <property type="entry name" value="Ergot_Alk_Oxidoreductase"/>
</dbReference>
<sequence>MTILVTGATGNVGRLVVRDALGRGARVRALTRNPGAAGLPAGAEVVAGDLERPGSLRAALEGVERMFLFPFADTAREVVALAREAGVRRLVVLSSAAVTDGSDTTHHLPVERAAEESGLEWTHVRPGEFMLNKLFLWGPSIRAERVVRDPFPDTAWAPVHEQDIADTAVAALLEDGLTGRALTLNGPAVLGHAEQVAAIAAAIGEEVRHEAVTREEARALYRAQGGFAEAVADFLLGYVSYDGAPVDAATDPGADPEANSGTNGASPEGTSPGGASSDGSDGGSGFPGEDVPPGLRDALGRPGRTFASWARDHAADFR</sequence>
<dbReference type="Proteomes" id="UP000002357">
    <property type="component" value="Chromosome"/>
</dbReference>